<dbReference type="AlphaFoldDB" id="A0A223S8P8"/>
<gene>
    <name evidence="2" type="ORF">CDO52_18065</name>
</gene>
<evidence type="ECO:0008006" key="4">
    <source>
        <dbReference type="Google" id="ProtNLM"/>
    </source>
</evidence>
<organism evidence="2 3">
    <name type="scientific">Nocardiopsis gilva YIM 90087</name>
    <dbReference type="NCBI Taxonomy" id="1235441"/>
    <lineage>
        <taxon>Bacteria</taxon>
        <taxon>Bacillati</taxon>
        <taxon>Actinomycetota</taxon>
        <taxon>Actinomycetes</taxon>
        <taxon>Streptosporangiales</taxon>
        <taxon>Nocardiopsidaceae</taxon>
        <taxon>Nocardiopsis</taxon>
    </lineage>
</organism>
<evidence type="ECO:0000313" key="2">
    <source>
        <dbReference type="EMBL" id="ASU84452.1"/>
    </source>
</evidence>
<evidence type="ECO:0000313" key="3">
    <source>
        <dbReference type="Proteomes" id="UP000215005"/>
    </source>
</evidence>
<reference evidence="2 3" key="1">
    <citation type="submission" date="2017-08" db="EMBL/GenBank/DDBJ databases">
        <title>The complete genome sequence of Nocardiopsis gilva YIM 90087.</title>
        <authorList>
            <person name="Yin M."/>
            <person name="Tang S."/>
        </authorList>
    </citation>
    <scope>NUCLEOTIDE SEQUENCE [LARGE SCALE GENOMIC DNA]</scope>
    <source>
        <strain evidence="2 3">YIM 90087</strain>
    </source>
</reference>
<dbReference type="EMBL" id="CP022753">
    <property type="protein sequence ID" value="ASU84452.1"/>
    <property type="molecule type" value="Genomic_DNA"/>
</dbReference>
<dbReference type="KEGG" id="ngv:CDO52_18065"/>
<keyword evidence="3" id="KW-1185">Reference proteome</keyword>
<dbReference type="Proteomes" id="UP000215005">
    <property type="component" value="Chromosome"/>
</dbReference>
<evidence type="ECO:0000256" key="1">
    <source>
        <dbReference type="SAM" id="SignalP"/>
    </source>
</evidence>
<name>A0A223S8P8_9ACTN</name>
<sequence length="172" mass="17259">MSIAIAALGLATAPAIHAQATEQTAPTADMTCSLIAEGALSPPIQPVTSGEKRPASFNGKDGTAACSGTIDGQSIDTTSAGSWGVNADSDNPINCGSLTEGITGDGTSKITVTTIDGQQKSHTTSFDFEVVGGAVTISNGLDGAGSFQPTEGDCVTEAMERARVEFEVTTSS</sequence>
<feature type="signal peptide" evidence="1">
    <location>
        <begin position="1"/>
        <end position="18"/>
    </location>
</feature>
<protein>
    <recommendedName>
        <fullName evidence="4">Ig-like domain-containing protein</fullName>
    </recommendedName>
</protein>
<feature type="chain" id="PRO_5038895252" description="Ig-like domain-containing protein" evidence="1">
    <location>
        <begin position="19"/>
        <end position="172"/>
    </location>
</feature>
<accession>A0A223S8P8</accession>
<proteinExistence type="predicted"/>
<keyword evidence="1" id="KW-0732">Signal</keyword>